<evidence type="ECO:0000256" key="2">
    <source>
        <dbReference type="ARBA" id="ARBA00022475"/>
    </source>
</evidence>
<feature type="transmembrane region" description="Helical" evidence="6">
    <location>
        <begin position="116"/>
        <end position="135"/>
    </location>
</feature>
<keyword evidence="8" id="KW-1185">Reference proteome</keyword>
<evidence type="ECO:0000256" key="1">
    <source>
        <dbReference type="ARBA" id="ARBA00004651"/>
    </source>
</evidence>
<evidence type="ECO:0000256" key="6">
    <source>
        <dbReference type="SAM" id="Phobius"/>
    </source>
</evidence>
<reference evidence="7 8" key="1">
    <citation type="submission" date="2016-10" db="EMBL/GenBank/DDBJ databases">
        <authorList>
            <person name="Varghese N."/>
            <person name="Submissions S."/>
        </authorList>
    </citation>
    <scope>NUCLEOTIDE SEQUENCE [LARGE SCALE GENOMIC DNA]</scope>
    <source>
        <strain evidence="7 8">CGMCC 1.8499</strain>
    </source>
</reference>
<dbReference type="Proteomes" id="UP000183805">
    <property type="component" value="Unassembled WGS sequence"/>
</dbReference>
<feature type="transmembrane region" description="Helical" evidence="6">
    <location>
        <begin position="301"/>
        <end position="321"/>
    </location>
</feature>
<feature type="transmembrane region" description="Helical" evidence="6">
    <location>
        <begin position="12"/>
        <end position="33"/>
    </location>
</feature>
<feature type="transmembrane region" description="Helical" evidence="6">
    <location>
        <begin position="147"/>
        <end position="169"/>
    </location>
</feature>
<feature type="transmembrane region" description="Helical" evidence="6">
    <location>
        <begin position="420"/>
        <end position="437"/>
    </location>
</feature>
<dbReference type="PANTHER" id="PTHR30250">
    <property type="entry name" value="PST FAMILY PREDICTED COLANIC ACID TRANSPORTER"/>
    <property type="match status" value="1"/>
</dbReference>
<feature type="transmembrane region" description="Helical" evidence="6">
    <location>
        <begin position="45"/>
        <end position="66"/>
    </location>
</feature>
<feature type="transmembrane region" description="Helical" evidence="6">
    <location>
        <begin position="389"/>
        <end position="408"/>
    </location>
</feature>
<evidence type="ECO:0000256" key="5">
    <source>
        <dbReference type="ARBA" id="ARBA00023136"/>
    </source>
</evidence>
<feature type="transmembrane region" description="Helical" evidence="6">
    <location>
        <begin position="443"/>
        <end position="461"/>
    </location>
</feature>
<comment type="caution">
    <text evidence="7">The sequence shown here is derived from an EMBL/GenBank/DDBJ whole genome shotgun (WGS) entry which is preliminary data.</text>
</comment>
<name>A0ABY1GMC9_9GAMM</name>
<organism evidence="7 8">
    <name type="scientific">Pseudoalteromonas lipolytica</name>
    <dbReference type="NCBI Taxonomy" id="570156"/>
    <lineage>
        <taxon>Bacteria</taxon>
        <taxon>Pseudomonadati</taxon>
        <taxon>Pseudomonadota</taxon>
        <taxon>Gammaproteobacteria</taxon>
        <taxon>Alteromonadales</taxon>
        <taxon>Pseudoalteromonadaceae</taxon>
        <taxon>Pseudoalteromonas</taxon>
    </lineage>
</organism>
<dbReference type="EMBL" id="FPAZ01000009">
    <property type="protein sequence ID" value="SFT78463.1"/>
    <property type="molecule type" value="Genomic_DNA"/>
</dbReference>
<keyword evidence="5 6" id="KW-0472">Membrane</keyword>
<feature type="transmembrane region" description="Helical" evidence="6">
    <location>
        <begin position="327"/>
        <end position="348"/>
    </location>
</feature>
<gene>
    <name evidence="7" type="ORF">SAMN04487854_109206</name>
</gene>
<keyword evidence="2" id="KW-1003">Cell membrane</keyword>
<dbReference type="PANTHER" id="PTHR30250:SF11">
    <property type="entry name" value="O-ANTIGEN TRANSPORTER-RELATED"/>
    <property type="match status" value="1"/>
</dbReference>
<comment type="subcellular location">
    <subcellularLocation>
        <location evidence="1">Cell membrane</location>
        <topology evidence="1">Multi-pass membrane protein</topology>
    </subcellularLocation>
</comment>
<evidence type="ECO:0008006" key="9">
    <source>
        <dbReference type="Google" id="ProtNLM"/>
    </source>
</evidence>
<dbReference type="InterPro" id="IPR050833">
    <property type="entry name" value="Poly_Biosynth_Transport"/>
</dbReference>
<dbReference type="RefSeq" id="WP_083422912.1">
    <property type="nucleotide sequence ID" value="NZ_FPAZ01000009.1"/>
</dbReference>
<feature type="transmembrane region" description="Helical" evidence="6">
    <location>
        <begin position="258"/>
        <end position="280"/>
    </location>
</feature>
<feature type="transmembrane region" description="Helical" evidence="6">
    <location>
        <begin position="360"/>
        <end position="383"/>
    </location>
</feature>
<protein>
    <recommendedName>
        <fullName evidence="9">Membrane protein involved in the export of O-antigen and teichoic acid</fullName>
    </recommendedName>
</protein>
<proteinExistence type="predicted"/>
<keyword evidence="3 6" id="KW-0812">Transmembrane</keyword>
<evidence type="ECO:0000313" key="8">
    <source>
        <dbReference type="Proteomes" id="UP000183805"/>
    </source>
</evidence>
<evidence type="ECO:0000256" key="4">
    <source>
        <dbReference type="ARBA" id="ARBA00022989"/>
    </source>
</evidence>
<evidence type="ECO:0000313" key="7">
    <source>
        <dbReference type="EMBL" id="SFT78463.1"/>
    </source>
</evidence>
<accession>A0ABY1GMC9</accession>
<evidence type="ECO:0000256" key="3">
    <source>
        <dbReference type="ARBA" id="ARBA00022692"/>
    </source>
</evidence>
<keyword evidence="4 6" id="KW-1133">Transmembrane helix</keyword>
<sequence>MFYKYAQLMKNFAFVIFSNLISLLISVFVILVIPKYIGVADYGYFQLYIFYTMFVGFMHFGINDGLYLRVGGVDYCSIDKKSFFSQYYLLFVFQLILAFLSLIFFTFSDFEHEKKFIIYMTLICMVVVNTRYMLLFTLQATYRIKEYSVITIFDRTSFLISVFLLLIFNFENFQFFIYADLTSKFLSLFLASYYCKDIVFRGFNDFDLKHALGQLVLNAKVGVKLMLSNIASKMIIGNVRLAIEVAWSVVVFGKISLMLSITGFVMIFINSIGLVLFPFLRRVDSSKLNAIYKVLRNALSVFLLFFLFFYYPVSSFLKYWLVDYKDVLIYLYIIFPIVVFEGKMSLLVNTYLKVLRKEKVLLKVNFLTVIVSLVVTSISVFVIGDLEVALYGILFVTAFRVVIFELYIERFLVIDLKKSIFLEVFVVFYFLFVNRMYSQYASFILYCALMLLVIFMARKSIFRLKELFFKRDGA</sequence>
<feature type="transmembrane region" description="Helical" evidence="6">
    <location>
        <begin position="87"/>
        <end position="110"/>
    </location>
</feature>